<comment type="similarity">
    <text evidence="1 3">Belongs to the TPP enzyme family.</text>
</comment>
<dbReference type="InterPro" id="IPR012001">
    <property type="entry name" value="Thiamin_PyroP_enz_TPP-bd_dom"/>
</dbReference>
<dbReference type="CDD" id="cd07035">
    <property type="entry name" value="TPP_PYR_POX_like"/>
    <property type="match status" value="1"/>
</dbReference>
<dbReference type="PANTHER" id="PTHR18968:SF13">
    <property type="entry name" value="ACETOLACTATE SYNTHASE CATALYTIC SUBUNIT, MITOCHONDRIAL"/>
    <property type="match status" value="1"/>
</dbReference>
<feature type="domain" description="Thiamine pyrophosphate enzyme N-terminal TPP-binding" evidence="6">
    <location>
        <begin position="12"/>
        <end position="141"/>
    </location>
</feature>
<gene>
    <name evidence="7" type="ORF">ABGN05_17230</name>
</gene>
<dbReference type="InterPro" id="IPR029035">
    <property type="entry name" value="DHS-like_NAD/FAD-binding_dom"/>
</dbReference>
<evidence type="ECO:0000259" key="4">
    <source>
        <dbReference type="Pfam" id="PF00205"/>
    </source>
</evidence>
<protein>
    <submittedName>
        <fullName evidence="7">Thiamine pyrophosphate-requiring protein</fullName>
    </submittedName>
</protein>
<evidence type="ECO:0000259" key="6">
    <source>
        <dbReference type="Pfam" id="PF02776"/>
    </source>
</evidence>
<keyword evidence="2 3" id="KW-0786">Thiamine pyrophosphate</keyword>
<dbReference type="InterPro" id="IPR045229">
    <property type="entry name" value="TPP_enz"/>
</dbReference>
<sequence length="565" mass="59674">MDAGGDEGSGPRTGAEAVLLTLKASGIDYLFANAGTDFPSIIEAFAARASGEQVPLPLTIPHETAAVAMAHGYYLVSGRPQAVMVHVNVGLANAAMGVINAASDNIPMIVMSGRTPITEHGRTGARVTPIQYGQEMFDQTSIVRDATKYNYEMRYAEQGGSMVERAMAIALSEPRGPVYLSLPREPLAEAFPEDHLFPPAPQAPSAPQRPDPAAVARAAGLLASAKSPLILCQRSDPSGATADALSRLAQAFSIPVVEPFTVRNVLPSSHPMLAGYDVRDALAAADVVLVVDSGVPWIEKLHRPKNATVISLGPDPLFARMPVRSYRSDLSLAGDPAAGLAMLHDALEDAGARRGAVGTVSPRSGGDVTKTVGADGAMTAEWMSRCLSDVLGEDGVVFSELGVVPSAMDLKGPNRLFTAPHSGGLGWAMPAALGAQLHDRTRLCVACVGDGSYMFANPVACHQISEAMDLPILTIIKNNGIWNAVRRSVVNSYPGGKAASANRMPLVSLEPSPDFQMIARASRAHAERVEEADDLPAALERALRVIREERRSALLDVRVAQSDRH</sequence>
<dbReference type="PANTHER" id="PTHR18968">
    <property type="entry name" value="THIAMINE PYROPHOSPHATE ENZYMES"/>
    <property type="match status" value="1"/>
</dbReference>
<evidence type="ECO:0000256" key="1">
    <source>
        <dbReference type="ARBA" id="ARBA00007812"/>
    </source>
</evidence>
<dbReference type="Gene3D" id="3.40.50.970">
    <property type="match status" value="2"/>
</dbReference>
<feature type="domain" description="Thiamine pyrophosphate enzyme TPP-binding" evidence="5">
    <location>
        <begin position="408"/>
        <end position="557"/>
    </location>
</feature>
<comment type="caution">
    <text evidence="7">The sequence shown here is derived from an EMBL/GenBank/DDBJ whole genome shotgun (WGS) entry which is preliminary data.</text>
</comment>
<evidence type="ECO:0000313" key="7">
    <source>
        <dbReference type="EMBL" id="MEX0407404.1"/>
    </source>
</evidence>
<evidence type="ECO:0000313" key="8">
    <source>
        <dbReference type="Proteomes" id="UP001556692"/>
    </source>
</evidence>
<evidence type="ECO:0000256" key="3">
    <source>
        <dbReference type="RuleBase" id="RU362132"/>
    </source>
</evidence>
<accession>A0ABV3SL16</accession>
<keyword evidence="8" id="KW-1185">Reference proteome</keyword>
<dbReference type="CDD" id="cd02002">
    <property type="entry name" value="TPP_BFDC"/>
    <property type="match status" value="1"/>
</dbReference>
<dbReference type="Gene3D" id="3.40.50.1220">
    <property type="entry name" value="TPP-binding domain"/>
    <property type="match status" value="1"/>
</dbReference>
<dbReference type="Pfam" id="PF00205">
    <property type="entry name" value="TPP_enzyme_M"/>
    <property type="match status" value="1"/>
</dbReference>
<dbReference type="Pfam" id="PF02775">
    <property type="entry name" value="TPP_enzyme_C"/>
    <property type="match status" value="1"/>
</dbReference>
<dbReference type="InterPro" id="IPR012000">
    <property type="entry name" value="Thiamin_PyroP_enz_cen_dom"/>
</dbReference>
<organism evidence="7 8">
    <name type="scientific">Aquibium pacificus</name>
    <dbReference type="NCBI Taxonomy" id="3153579"/>
    <lineage>
        <taxon>Bacteria</taxon>
        <taxon>Pseudomonadati</taxon>
        <taxon>Pseudomonadota</taxon>
        <taxon>Alphaproteobacteria</taxon>
        <taxon>Hyphomicrobiales</taxon>
        <taxon>Phyllobacteriaceae</taxon>
        <taxon>Aquibium</taxon>
    </lineage>
</organism>
<evidence type="ECO:0000256" key="2">
    <source>
        <dbReference type="ARBA" id="ARBA00023052"/>
    </source>
</evidence>
<proteinExistence type="inferred from homology"/>
<dbReference type="InterPro" id="IPR029061">
    <property type="entry name" value="THDP-binding"/>
</dbReference>
<name>A0ABV3SL16_9HYPH</name>
<dbReference type="InterPro" id="IPR011766">
    <property type="entry name" value="TPP_enzyme_TPP-bd"/>
</dbReference>
<reference evidence="7 8" key="1">
    <citation type="submission" date="2024-05" db="EMBL/GenBank/DDBJ databases">
        <authorList>
            <person name="Jiang F."/>
        </authorList>
    </citation>
    <scope>NUCLEOTIDE SEQUENCE [LARGE SCALE GENOMIC DNA]</scope>
    <source>
        <strain evidence="7 8">LZ166</strain>
    </source>
</reference>
<dbReference type="NCBIfam" id="NF006203">
    <property type="entry name" value="PRK08327.1"/>
    <property type="match status" value="1"/>
</dbReference>
<dbReference type="SUPFAM" id="SSF52518">
    <property type="entry name" value="Thiamin diphosphate-binding fold (THDP-binding)"/>
    <property type="match status" value="2"/>
</dbReference>
<dbReference type="EMBL" id="JBDPGJ010000004">
    <property type="protein sequence ID" value="MEX0407404.1"/>
    <property type="molecule type" value="Genomic_DNA"/>
</dbReference>
<evidence type="ECO:0000259" key="5">
    <source>
        <dbReference type="Pfam" id="PF02775"/>
    </source>
</evidence>
<dbReference type="SUPFAM" id="SSF52467">
    <property type="entry name" value="DHS-like NAD/FAD-binding domain"/>
    <property type="match status" value="1"/>
</dbReference>
<dbReference type="Pfam" id="PF02776">
    <property type="entry name" value="TPP_enzyme_N"/>
    <property type="match status" value="1"/>
</dbReference>
<dbReference type="RefSeq" id="WP_367955286.1">
    <property type="nucleotide sequence ID" value="NZ_JBDPGJ010000004.1"/>
</dbReference>
<dbReference type="Proteomes" id="UP001556692">
    <property type="component" value="Unassembled WGS sequence"/>
</dbReference>
<feature type="domain" description="Thiamine pyrophosphate enzyme central" evidence="4">
    <location>
        <begin position="215"/>
        <end position="342"/>
    </location>
</feature>